<protein>
    <submittedName>
        <fullName evidence="1">Uncharacterized protein</fullName>
    </submittedName>
</protein>
<proteinExistence type="predicted"/>
<dbReference type="Proteomes" id="UP000828941">
    <property type="component" value="Chromosome 8"/>
</dbReference>
<comment type="caution">
    <text evidence="1">The sequence shown here is derived from an EMBL/GenBank/DDBJ whole genome shotgun (WGS) entry which is preliminary data.</text>
</comment>
<sequence>MANKMQLNLLMFALIGCNLMSSVISRKTYVVGDANGWRLPPHPSFYSEWAKNKIFRVGDTLVFPYQPGLNNVVQVSKEDFDICAMRTDLEQYYAGNSEITLDKPGDSYFFCSVGKHCESGQRLHITVS</sequence>
<evidence type="ECO:0000313" key="1">
    <source>
        <dbReference type="EMBL" id="KAI4326854.1"/>
    </source>
</evidence>
<dbReference type="EMBL" id="CM039433">
    <property type="protein sequence ID" value="KAI4326854.1"/>
    <property type="molecule type" value="Genomic_DNA"/>
</dbReference>
<accession>A0ACB9MTI8</accession>
<keyword evidence="2" id="KW-1185">Reference proteome</keyword>
<evidence type="ECO:0000313" key="2">
    <source>
        <dbReference type="Proteomes" id="UP000828941"/>
    </source>
</evidence>
<gene>
    <name evidence="1" type="ORF">L6164_019381</name>
</gene>
<organism evidence="1 2">
    <name type="scientific">Bauhinia variegata</name>
    <name type="common">Purple orchid tree</name>
    <name type="synonym">Phanera variegata</name>
    <dbReference type="NCBI Taxonomy" id="167791"/>
    <lineage>
        <taxon>Eukaryota</taxon>
        <taxon>Viridiplantae</taxon>
        <taxon>Streptophyta</taxon>
        <taxon>Embryophyta</taxon>
        <taxon>Tracheophyta</taxon>
        <taxon>Spermatophyta</taxon>
        <taxon>Magnoliopsida</taxon>
        <taxon>eudicotyledons</taxon>
        <taxon>Gunneridae</taxon>
        <taxon>Pentapetalae</taxon>
        <taxon>rosids</taxon>
        <taxon>fabids</taxon>
        <taxon>Fabales</taxon>
        <taxon>Fabaceae</taxon>
        <taxon>Cercidoideae</taxon>
        <taxon>Cercideae</taxon>
        <taxon>Bauhiniinae</taxon>
        <taxon>Bauhinia</taxon>
    </lineage>
</organism>
<reference evidence="1 2" key="1">
    <citation type="journal article" date="2022" name="DNA Res.">
        <title>Chromosomal-level genome assembly of the orchid tree Bauhinia variegata (Leguminosae; Cercidoideae) supports the allotetraploid origin hypothesis of Bauhinia.</title>
        <authorList>
            <person name="Zhong Y."/>
            <person name="Chen Y."/>
            <person name="Zheng D."/>
            <person name="Pang J."/>
            <person name="Liu Y."/>
            <person name="Luo S."/>
            <person name="Meng S."/>
            <person name="Qian L."/>
            <person name="Wei D."/>
            <person name="Dai S."/>
            <person name="Zhou R."/>
        </authorList>
    </citation>
    <scope>NUCLEOTIDE SEQUENCE [LARGE SCALE GENOMIC DNA]</scope>
    <source>
        <strain evidence="1">BV-YZ2020</strain>
    </source>
</reference>
<name>A0ACB9MTI8_BAUVA</name>